<reference evidence="4 5" key="1">
    <citation type="journal article" date="2015" name="Int. J. Syst. Evol. Microbiol.">
        <title>Rhizobium anhuiense sp. nov., isolated from effective nodules of Vicia faba and Pisum sativum.</title>
        <authorList>
            <person name="Zhang Y.J."/>
            <person name="Zheng W.T."/>
            <person name="Everall I."/>
            <person name="Young J.P."/>
            <person name="Zhang X.X."/>
            <person name="Tian C.F."/>
            <person name="Sui X.H."/>
            <person name="Wang E.T."/>
            <person name="Chen W.X."/>
        </authorList>
    </citation>
    <scope>NUCLEOTIDE SEQUENCE [LARGE SCALE GENOMIC DNA]</scope>
    <source>
        <strain evidence="4 5">CCBAU 23252</strain>
    </source>
</reference>
<dbReference type="InterPro" id="IPR016181">
    <property type="entry name" value="Acyl_CoA_acyltransferase"/>
</dbReference>
<dbReference type="PANTHER" id="PTHR43800">
    <property type="entry name" value="PEPTIDYL-LYSINE N-ACETYLTRANSFERASE YJAB"/>
    <property type="match status" value="1"/>
</dbReference>
<dbReference type="PANTHER" id="PTHR43800:SF1">
    <property type="entry name" value="PEPTIDYL-LYSINE N-ACETYLTRANSFERASE YJAB"/>
    <property type="match status" value="1"/>
</dbReference>
<dbReference type="RefSeq" id="WP_097630933.1">
    <property type="nucleotide sequence ID" value="NZ_BMFI01000002.1"/>
</dbReference>
<dbReference type="CDD" id="cd04301">
    <property type="entry name" value="NAT_SF"/>
    <property type="match status" value="1"/>
</dbReference>
<sequence>METVEKSNNSNPHLPVGYSLVPKGKLANAVTCLEMTEKPASREANLIPGISLERMKAPDLVAYRQLFRLVGEDWMWVSRLVMPDDRLTAILQDPLVEIYVLLAEGRPSGMLELDFRQHGQCELVFFGVAKSSIGTGAGRYLMDKTLSIAWAHPIERLWVHTCHFDHPNALPFYQRSGFKPYAFMVEVTDDPRLNGVLPRTAAPHIPILG</sequence>
<evidence type="ECO:0000259" key="3">
    <source>
        <dbReference type="PROSITE" id="PS51186"/>
    </source>
</evidence>
<dbReference type="PROSITE" id="PS51186">
    <property type="entry name" value="GNAT"/>
    <property type="match status" value="1"/>
</dbReference>
<evidence type="ECO:0000256" key="2">
    <source>
        <dbReference type="ARBA" id="ARBA00023315"/>
    </source>
</evidence>
<feature type="domain" description="N-acetyltransferase" evidence="3">
    <location>
        <begin position="50"/>
        <end position="203"/>
    </location>
</feature>
<dbReference type="Proteomes" id="UP000273611">
    <property type="component" value="Unassembled WGS sequence"/>
</dbReference>
<dbReference type="GO" id="GO:0016747">
    <property type="term" value="F:acyltransferase activity, transferring groups other than amino-acyl groups"/>
    <property type="evidence" value="ECO:0007669"/>
    <property type="project" value="InterPro"/>
</dbReference>
<dbReference type="InterPro" id="IPR000182">
    <property type="entry name" value="GNAT_dom"/>
</dbReference>
<evidence type="ECO:0000313" key="4">
    <source>
        <dbReference type="EMBL" id="RUM05144.1"/>
    </source>
</evidence>
<dbReference type="Gene3D" id="3.40.630.30">
    <property type="match status" value="1"/>
</dbReference>
<keyword evidence="2" id="KW-0012">Acyltransferase</keyword>
<comment type="caution">
    <text evidence="4">The sequence shown here is derived from an EMBL/GenBank/DDBJ whole genome shotgun (WGS) entry which is preliminary data.</text>
</comment>
<gene>
    <name evidence="4" type="ORF">EEQ99_05645</name>
</gene>
<accession>A0A432P0F0</accession>
<keyword evidence="1 4" id="KW-0808">Transferase</keyword>
<dbReference type="Pfam" id="PF00583">
    <property type="entry name" value="Acetyltransf_1"/>
    <property type="match status" value="1"/>
</dbReference>
<protein>
    <submittedName>
        <fullName evidence="4">GNAT family N-acetyltransferase</fullName>
    </submittedName>
</protein>
<dbReference type="SUPFAM" id="SSF55729">
    <property type="entry name" value="Acyl-CoA N-acyltransferases (Nat)"/>
    <property type="match status" value="1"/>
</dbReference>
<proteinExistence type="predicted"/>
<name>A0A432P0F0_9HYPH</name>
<evidence type="ECO:0000256" key="1">
    <source>
        <dbReference type="ARBA" id="ARBA00022679"/>
    </source>
</evidence>
<organism evidence="4 5">
    <name type="scientific">Rhizobium anhuiense</name>
    <dbReference type="NCBI Taxonomy" id="1184720"/>
    <lineage>
        <taxon>Bacteria</taxon>
        <taxon>Pseudomonadati</taxon>
        <taxon>Pseudomonadota</taxon>
        <taxon>Alphaproteobacteria</taxon>
        <taxon>Hyphomicrobiales</taxon>
        <taxon>Rhizobiaceae</taxon>
        <taxon>Rhizobium/Agrobacterium group</taxon>
        <taxon>Rhizobium</taxon>
    </lineage>
</organism>
<dbReference type="AlphaFoldDB" id="A0A432P0F0"/>
<dbReference type="EMBL" id="RIBW01000001">
    <property type="protein sequence ID" value="RUM05144.1"/>
    <property type="molecule type" value="Genomic_DNA"/>
</dbReference>
<evidence type="ECO:0000313" key="5">
    <source>
        <dbReference type="Proteomes" id="UP000273611"/>
    </source>
</evidence>